<dbReference type="STRING" id="1450539.A0A318ZGP9"/>
<dbReference type="PANTHER" id="PTHR21708:SF30">
    <property type="entry name" value="2-DEHYDROPANTOATE 2-REDUCTASE-RELATED"/>
    <property type="match status" value="1"/>
</dbReference>
<keyword evidence="4" id="KW-1185">Reference proteome</keyword>
<evidence type="ECO:0000313" key="3">
    <source>
        <dbReference type="EMBL" id="PYH43753.1"/>
    </source>
</evidence>
<organism evidence="3 4">
    <name type="scientific">Aspergillus saccharolyticus JOP 1030-1</name>
    <dbReference type="NCBI Taxonomy" id="1450539"/>
    <lineage>
        <taxon>Eukaryota</taxon>
        <taxon>Fungi</taxon>
        <taxon>Dikarya</taxon>
        <taxon>Ascomycota</taxon>
        <taxon>Pezizomycotina</taxon>
        <taxon>Eurotiomycetes</taxon>
        <taxon>Eurotiomycetidae</taxon>
        <taxon>Eurotiales</taxon>
        <taxon>Aspergillaceae</taxon>
        <taxon>Aspergillus</taxon>
        <taxon>Aspergillus subgen. Circumdati</taxon>
    </lineage>
</organism>
<dbReference type="PANTHER" id="PTHR21708">
    <property type="entry name" value="PROBABLE 2-DEHYDROPANTOATE 2-REDUCTASE"/>
    <property type="match status" value="1"/>
</dbReference>
<feature type="domain" description="Ketopantoate reductase C-terminal" evidence="2">
    <location>
        <begin position="151"/>
        <end position="214"/>
    </location>
</feature>
<evidence type="ECO:0000259" key="2">
    <source>
        <dbReference type="Pfam" id="PF08546"/>
    </source>
</evidence>
<dbReference type="InterPro" id="IPR051402">
    <property type="entry name" value="KPR-Related"/>
</dbReference>
<dbReference type="Gene3D" id="3.40.50.720">
    <property type="entry name" value="NAD(P)-binding Rossmann-like Domain"/>
    <property type="match status" value="1"/>
</dbReference>
<dbReference type="InterPro" id="IPR013752">
    <property type="entry name" value="KPA_reductase"/>
</dbReference>
<proteinExistence type="predicted"/>
<dbReference type="AlphaFoldDB" id="A0A318ZGP9"/>
<feature type="domain" description="Ketopantoate reductase N-terminal" evidence="1">
    <location>
        <begin position="7"/>
        <end position="88"/>
    </location>
</feature>
<dbReference type="Pfam" id="PF08546">
    <property type="entry name" value="ApbA_C"/>
    <property type="match status" value="1"/>
</dbReference>
<name>A0A318ZGP9_9EURO</name>
<dbReference type="Gene3D" id="1.10.1040.10">
    <property type="entry name" value="N-(1-d-carboxylethyl)-l-norvaline Dehydrogenase, domain 2"/>
    <property type="match status" value="1"/>
</dbReference>
<sequence length="231" mass="25286">MAKTRVLLLGSEGIGTIAALNLECGGQAHVTAVRRSNFQTVTDRGFEILDHGRLRNWRPSEVINAVPEVAHSGVSPFDYIVCTTKNIPDIGPPICDIIAPAPFAKRFAQNILSRISRIDAHEIAPGVIEQIDHDNLQIGAFGGLSQTPNIDLPRETIATILAKNPPERMIYPSMQKDVTKGNFLEHEVIIGEVIREAQGRGIATPILSTLYHLWACLQWGTQQGKAGTRQN</sequence>
<dbReference type="GeneID" id="37078708"/>
<gene>
    <name evidence="3" type="ORF">BP01DRAFT_384136</name>
</gene>
<dbReference type="SUPFAM" id="SSF48179">
    <property type="entry name" value="6-phosphogluconate dehydrogenase C-terminal domain-like"/>
    <property type="match status" value="1"/>
</dbReference>
<dbReference type="InterPro" id="IPR008927">
    <property type="entry name" value="6-PGluconate_DH-like_C_sf"/>
</dbReference>
<protein>
    <submittedName>
        <fullName evidence="3">Uncharacterized protein</fullName>
    </submittedName>
</protein>
<dbReference type="Pfam" id="PF02558">
    <property type="entry name" value="ApbA"/>
    <property type="match status" value="1"/>
</dbReference>
<reference evidence="3 4" key="1">
    <citation type="submission" date="2016-12" db="EMBL/GenBank/DDBJ databases">
        <title>The genomes of Aspergillus section Nigri reveals drivers in fungal speciation.</title>
        <authorList>
            <consortium name="DOE Joint Genome Institute"/>
            <person name="Vesth T.C."/>
            <person name="Nybo J."/>
            <person name="Theobald S."/>
            <person name="Brandl J."/>
            <person name="Frisvad J.C."/>
            <person name="Nielsen K.F."/>
            <person name="Lyhne E.K."/>
            <person name="Kogle M.E."/>
            <person name="Kuo A."/>
            <person name="Riley R."/>
            <person name="Clum A."/>
            <person name="Nolan M."/>
            <person name="Lipzen A."/>
            <person name="Salamov A."/>
            <person name="Henrissat B."/>
            <person name="Wiebenga A."/>
            <person name="De Vries R.P."/>
            <person name="Grigoriev I.V."/>
            <person name="Mortensen U.H."/>
            <person name="Andersen M.R."/>
            <person name="Baker S.E."/>
        </authorList>
    </citation>
    <scope>NUCLEOTIDE SEQUENCE [LARGE SCALE GENOMIC DNA]</scope>
    <source>
        <strain evidence="3 4">JOP 1030-1</strain>
    </source>
</reference>
<evidence type="ECO:0000259" key="1">
    <source>
        <dbReference type="Pfam" id="PF02558"/>
    </source>
</evidence>
<accession>A0A318ZGP9</accession>
<dbReference type="InterPro" id="IPR013328">
    <property type="entry name" value="6PGD_dom2"/>
</dbReference>
<dbReference type="InterPro" id="IPR013332">
    <property type="entry name" value="KPR_N"/>
</dbReference>
<dbReference type="OrthoDB" id="3609at2759"/>
<dbReference type="GO" id="GO:0005737">
    <property type="term" value="C:cytoplasm"/>
    <property type="evidence" value="ECO:0007669"/>
    <property type="project" value="TreeGrafter"/>
</dbReference>
<dbReference type="Proteomes" id="UP000248349">
    <property type="component" value="Unassembled WGS sequence"/>
</dbReference>
<evidence type="ECO:0000313" key="4">
    <source>
        <dbReference type="Proteomes" id="UP000248349"/>
    </source>
</evidence>
<dbReference type="RefSeq" id="XP_025429735.1">
    <property type="nucleotide sequence ID" value="XM_025577479.1"/>
</dbReference>
<dbReference type="EMBL" id="KZ821241">
    <property type="protein sequence ID" value="PYH43753.1"/>
    <property type="molecule type" value="Genomic_DNA"/>
</dbReference>